<dbReference type="InterPro" id="IPR004843">
    <property type="entry name" value="Calcineurin-like_PHP"/>
</dbReference>
<keyword evidence="2" id="KW-0997">Cell inner membrane</keyword>
<dbReference type="InterPro" id="IPR043461">
    <property type="entry name" value="LpxH-like"/>
</dbReference>
<evidence type="ECO:0000256" key="2">
    <source>
        <dbReference type="ARBA" id="ARBA00022519"/>
    </source>
</evidence>
<evidence type="ECO:0000256" key="1">
    <source>
        <dbReference type="ARBA" id="ARBA00022475"/>
    </source>
</evidence>
<dbReference type="GO" id="GO:0009245">
    <property type="term" value="P:lipid A biosynthetic process"/>
    <property type="evidence" value="ECO:0007669"/>
    <property type="project" value="TreeGrafter"/>
</dbReference>
<dbReference type="GO" id="GO:0008758">
    <property type="term" value="F:UDP-2,3-diacylglucosamine hydrolase activity"/>
    <property type="evidence" value="ECO:0007669"/>
    <property type="project" value="TreeGrafter"/>
</dbReference>
<dbReference type="Pfam" id="PF00149">
    <property type="entry name" value="Metallophos"/>
    <property type="match status" value="1"/>
</dbReference>
<evidence type="ECO:0000313" key="7">
    <source>
        <dbReference type="EMBL" id="ANW95749.1"/>
    </source>
</evidence>
<dbReference type="Proteomes" id="UP000092967">
    <property type="component" value="Chromosome"/>
</dbReference>
<evidence type="ECO:0000256" key="3">
    <source>
        <dbReference type="ARBA" id="ARBA00022723"/>
    </source>
</evidence>
<gene>
    <name evidence="7" type="ORF">AXE80_05410</name>
</gene>
<proteinExistence type="predicted"/>
<dbReference type="GO" id="GO:0016020">
    <property type="term" value="C:membrane"/>
    <property type="evidence" value="ECO:0007669"/>
    <property type="project" value="GOC"/>
</dbReference>
<name>A0A1B1Y4S7_9FLAO</name>
<keyword evidence="8" id="KW-1185">Reference proteome</keyword>
<keyword evidence="1" id="KW-1003">Cell membrane</keyword>
<accession>A0A1B1Y4S7</accession>
<dbReference type="KEGG" id="wfu:AXE80_05410"/>
<dbReference type="GO" id="GO:0046872">
    <property type="term" value="F:metal ion binding"/>
    <property type="evidence" value="ECO:0007669"/>
    <property type="project" value="UniProtKB-KW"/>
</dbReference>
<evidence type="ECO:0000259" key="6">
    <source>
        <dbReference type="Pfam" id="PF00149"/>
    </source>
</evidence>
<dbReference type="CDD" id="cd07398">
    <property type="entry name" value="MPP_YbbF-LpxH"/>
    <property type="match status" value="1"/>
</dbReference>
<keyword evidence="4" id="KW-0472">Membrane</keyword>
<evidence type="ECO:0000313" key="8">
    <source>
        <dbReference type="Proteomes" id="UP000092967"/>
    </source>
</evidence>
<dbReference type="RefSeq" id="WP_068825185.1">
    <property type="nucleotide sequence ID" value="NZ_CP014224.1"/>
</dbReference>
<dbReference type="AlphaFoldDB" id="A0A1B1Y4S7"/>
<dbReference type="EMBL" id="CP014224">
    <property type="protein sequence ID" value="ANW95749.1"/>
    <property type="molecule type" value="Genomic_DNA"/>
</dbReference>
<dbReference type="SUPFAM" id="SSF56300">
    <property type="entry name" value="Metallo-dependent phosphatases"/>
    <property type="match status" value="1"/>
</dbReference>
<reference evidence="7 8" key="1">
    <citation type="submission" date="2016-02" db="EMBL/GenBank/DDBJ databases">
        <authorList>
            <person name="Wen L."/>
            <person name="He K."/>
            <person name="Yang H."/>
        </authorList>
    </citation>
    <scope>NUCLEOTIDE SEQUENCE [LARGE SCALE GENOMIC DNA]</scope>
    <source>
        <strain evidence="7 8">CZ1127</strain>
    </source>
</reference>
<dbReference type="InterPro" id="IPR029052">
    <property type="entry name" value="Metallo-depent_PP-like"/>
</dbReference>
<keyword evidence="7" id="KW-0378">Hydrolase</keyword>
<protein>
    <submittedName>
        <fullName evidence="7">UDP-2,3-diacylglucosamine hydrolase</fullName>
    </submittedName>
</protein>
<dbReference type="OrthoDB" id="9802481at2"/>
<sequence length="299" mass="34660">MPTTKKKHKRKVDVVVVSDIHLGTYGSRAKELLNYLKTINPKTLILNGDIIDIWQFKKSYFPKAHMKVIKYITSLVTKGTEVYYITGNHDEMLRKFVGFELGNFQLVNKLVLELDGKKAWFFHGDVFDVTMQHSKWLAKLGGVGYDLLIMINTLVNWISEKILGKGRISFSKKIKNSVKSAVKHINNFEDTAADIAILNQYDYVICGHIHQPQHKTISNDKNQSVEYLNSGDWIENLTALEYHKKKWKIYHYQEDEIAQKLNPTDHDHENDLGKADLKNKDLFQQLMQEMNVIDNKLIP</sequence>
<evidence type="ECO:0000256" key="4">
    <source>
        <dbReference type="ARBA" id="ARBA00023136"/>
    </source>
</evidence>
<dbReference type="Gene3D" id="3.60.21.10">
    <property type="match status" value="1"/>
</dbReference>
<organism evidence="7 8">
    <name type="scientific">Wenyingzhuangia fucanilytica</name>
    <dbReference type="NCBI Taxonomy" id="1790137"/>
    <lineage>
        <taxon>Bacteria</taxon>
        <taxon>Pseudomonadati</taxon>
        <taxon>Bacteroidota</taxon>
        <taxon>Flavobacteriia</taxon>
        <taxon>Flavobacteriales</taxon>
        <taxon>Flavobacteriaceae</taxon>
        <taxon>Wenyingzhuangia</taxon>
    </lineage>
</organism>
<dbReference type="PANTHER" id="PTHR34990:SF2">
    <property type="entry name" value="BLL8164 PROTEIN"/>
    <property type="match status" value="1"/>
</dbReference>
<evidence type="ECO:0000256" key="5">
    <source>
        <dbReference type="ARBA" id="ARBA00023211"/>
    </source>
</evidence>
<feature type="domain" description="Calcineurin-like phosphoesterase" evidence="6">
    <location>
        <begin position="14"/>
        <end position="212"/>
    </location>
</feature>
<dbReference type="PANTHER" id="PTHR34990">
    <property type="entry name" value="UDP-2,3-DIACYLGLUCOSAMINE HYDROLASE-RELATED"/>
    <property type="match status" value="1"/>
</dbReference>
<dbReference type="STRING" id="1790137.AXE80_05410"/>
<keyword evidence="3" id="KW-0479">Metal-binding</keyword>
<keyword evidence="5" id="KW-0464">Manganese</keyword>